<evidence type="ECO:0000313" key="2">
    <source>
        <dbReference type="Proteomes" id="UP000604825"/>
    </source>
</evidence>
<name>A0A811Q3W2_9POAL</name>
<gene>
    <name evidence="1" type="ORF">NCGR_LOCUS36560</name>
</gene>
<dbReference type="EMBL" id="CAJGYO010000009">
    <property type="protein sequence ID" value="CAD6252914.1"/>
    <property type="molecule type" value="Genomic_DNA"/>
</dbReference>
<proteinExistence type="predicted"/>
<dbReference type="OrthoDB" id="1283589at2759"/>
<dbReference type="AlphaFoldDB" id="A0A811Q3W2"/>
<evidence type="ECO:0000313" key="1">
    <source>
        <dbReference type="EMBL" id="CAD6252914.1"/>
    </source>
</evidence>
<organism evidence="1 2">
    <name type="scientific">Miscanthus lutarioriparius</name>
    <dbReference type="NCBI Taxonomy" id="422564"/>
    <lineage>
        <taxon>Eukaryota</taxon>
        <taxon>Viridiplantae</taxon>
        <taxon>Streptophyta</taxon>
        <taxon>Embryophyta</taxon>
        <taxon>Tracheophyta</taxon>
        <taxon>Spermatophyta</taxon>
        <taxon>Magnoliopsida</taxon>
        <taxon>Liliopsida</taxon>
        <taxon>Poales</taxon>
        <taxon>Poaceae</taxon>
        <taxon>PACMAD clade</taxon>
        <taxon>Panicoideae</taxon>
        <taxon>Andropogonodae</taxon>
        <taxon>Andropogoneae</taxon>
        <taxon>Saccharinae</taxon>
        <taxon>Miscanthus</taxon>
    </lineage>
</organism>
<protein>
    <submittedName>
        <fullName evidence="1">Uncharacterized protein</fullName>
    </submittedName>
</protein>
<dbReference type="Proteomes" id="UP000604825">
    <property type="component" value="Unassembled WGS sequence"/>
</dbReference>
<accession>A0A811Q3W2</accession>
<sequence>MVPGGPLKKVFSRSQWLTVKGGSESYVNKVREEMESNGCQIKIGCEVNSISRSSGGRFVVPYI</sequence>
<keyword evidence="2" id="KW-1185">Reference proteome</keyword>
<reference evidence="1" key="1">
    <citation type="submission" date="2020-10" db="EMBL/GenBank/DDBJ databases">
        <authorList>
            <person name="Han B."/>
            <person name="Lu T."/>
            <person name="Zhao Q."/>
            <person name="Huang X."/>
            <person name="Zhao Y."/>
        </authorList>
    </citation>
    <scope>NUCLEOTIDE SEQUENCE</scope>
</reference>
<comment type="caution">
    <text evidence="1">The sequence shown here is derived from an EMBL/GenBank/DDBJ whole genome shotgun (WGS) entry which is preliminary data.</text>
</comment>